<evidence type="ECO:0000313" key="4">
    <source>
        <dbReference type="Proteomes" id="UP000186919"/>
    </source>
</evidence>
<dbReference type="InterPro" id="IPR024516">
    <property type="entry name" value="Mce_C"/>
</dbReference>
<feature type="domain" description="Mce/MlaD" evidence="1">
    <location>
        <begin position="38"/>
        <end position="114"/>
    </location>
</feature>
<dbReference type="Pfam" id="PF02470">
    <property type="entry name" value="MlaD"/>
    <property type="match status" value="1"/>
</dbReference>
<dbReference type="EMBL" id="LQYE01000012">
    <property type="protein sequence ID" value="OAT68843.1"/>
    <property type="molecule type" value="Genomic_DNA"/>
</dbReference>
<dbReference type="InterPro" id="IPR003399">
    <property type="entry name" value="Mce/MlaD"/>
</dbReference>
<feature type="domain" description="Mammalian cell entry C-terminal" evidence="2">
    <location>
        <begin position="130"/>
        <end position="260"/>
    </location>
</feature>
<comment type="caution">
    <text evidence="3">The sequence shown here is derived from an EMBL/GenBank/DDBJ whole genome shotgun (WGS) entry which is preliminary data.</text>
</comment>
<name>A0A179VCV8_9MYCO</name>
<sequence>MSSVKKSLIGLLVAALCSALAYVLIVNGIRNPVAGETARYSATFDDVSGLRPGSDVRRYGVQVGKVTSIKIARAGDTNLAQVDLELATSQNITTATHLAVKFQNLAGVRFIDISDENTPNPQPISRVPLGQTTGSFDITAIFQGLAPVFRTLEPADVNDLTDKLTVFLNGDGTGTGDLLGSLSAIADKAANKQVALKALVQNLSVTAQKAQGKTEKLFQVLTNISNMVTSLSFIQDKFIELAQYGPNFAIAANRMTSLFRGDEKTDFNAKFDVLRANLYRVPEFFERLPGFYNGLKPIMDDPGSDFGCLNGTMAVPPMLKVFMSGQQVTLCRR</sequence>
<dbReference type="AlphaFoldDB" id="A0A179VCV8"/>
<organism evidence="3 4">
    <name type="scientific">Mycobacteroides immunogenum</name>
    <dbReference type="NCBI Taxonomy" id="83262"/>
    <lineage>
        <taxon>Bacteria</taxon>
        <taxon>Bacillati</taxon>
        <taxon>Actinomycetota</taxon>
        <taxon>Actinomycetes</taxon>
        <taxon>Mycobacteriales</taxon>
        <taxon>Mycobacteriaceae</taxon>
        <taxon>Mycobacteroides</taxon>
    </lineage>
</organism>
<gene>
    <name evidence="3" type="ORF">AWB85_07650</name>
</gene>
<protein>
    <submittedName>
        <fullName evidence="3">Uncharacterized protein</fullName>
    </submittedName>
</protein>
<dbReference type="PANTHER" id="PTHR33371:SF17">
    <property type="entry name" value="MCE-FAMILY PROTEIN MCE1B"/>
    <property type="match status" value="1"/>
</dbReference>
<dbReference type="Proteomes" id="UP000186919">
    <property type="component" value="Unassembled WGS sequence"/>
</dbReference>
<dbReference type="GO" id="GO:0051701">
    <property type="term" value="P:biological process involved in interaction with host"/>
    <property type="evidence" value="ECO:0007669"/>
    <property type="project" value="TreeGrafter"/>
</dbReference>
<dbReference type="GO" id="GO:0005576">
    <property type="term" value="C:extracellular region"/>
    <property type="evidence" value="ECO:0007669"/>
    <property type="project" value="TreeGrafter"/>
</dbReference>
<dbReference type="InterPro" id="IPR052336">
    <property type="entry name" value="MlaD_Phospholipid_Transporter"/>
</dbReference>
<accession>A0A179VCV8</accession>
<dbReference type="Pfam" id="PF11887">
    <property type="entry name" value="Mce4_CUP1"/>
    <property type="match status" value="1"/>
</dbReference>
<evidence type="ECO:0000259" key="1">
    <source>
        <dbReference type="Pfam" id="PF02470"/>
    </source>
</evidence>
<evidence type="ECO:0000259" key="2">
    <source>
        <dbReference type="Pfam" id="PF11887"/>
    </source>
</evidence>
<dbReference type="PANTHER" id="PTHR33371">
    <property type="entry name" value="INTERMEMBRANE PHOSPHOLIPID TRANSPORT SYSTEM BINDING PROTEIN MLAD-RELATED"/>
    <property type="match status" value="1"/>
</dbReference>
<dbReference type="RefSeq" id="WP_064629812.1">
    <property type="nucleotide sequence ID" value="NZ_LQYE01000012.1"/>
</dbReference>
<proteinExistence type="predicted"/>
<evidence type="ECO:0000313" key="3">
    <source>
        <dbReference type="EMBL" id="OAT68843.1"/>
    </source>
</evidence>
<reference evidence="3 4" key="1">
    <citation type="submission" date="2016-01" db="EMBL/GenBank/DDBJ databases">
        <title>Mycobacterium immunogenum strain CD11_6 genome sequencing and assembly.</title>
        <authorList>
            <person name="Kaur G."/>
            <person name="Nair G.R."/>
            <person name="Mayilraj S."/>
        </authorList>
    </citation>
    <scope>NUCLEOTIDE SEQUENCE [LARGE SCALE GENOMIC DNA]</scope>
    <source>
        <strain evidence="3 4">CD11-6</strain>
    </source>
</reference>